<dbReference type="EMBL" id="LR797112">
    <property type="protein sequence ID" value="CAB4187599.1"/>
    <property type="molecule type" value="Genomic_DNA"/>
</dbReference>
<dbReference type="EMBL" id="LR797478">
    <property type="protein sequence ID" value="CAB4219315.1"/>
    <property type="molecule type" value="Genomic_DNA"/>
</dbReference>
<name>A0A6J5SVG8_9CAUD</name>
<organism evidence="2">
    <name type="scientific">uncultured Caudovirales phage</name>
    <dbReference type="NCBI Taxonomy" id="2100421"/>
    <lineage>
        <taxon>Viruses</taxon>
        <taxon>Duplodnaviria</taxon>
        <taxon>Heunggongvirae</taxon>
        <taxon>Uroviricota</taxon>
        <taxon>Caudoviricetes</taxon>
        <taxon>Peduoviridae</taxon>
        <taxon>Maltschvirus</taxon>
        <taxon>Maltschvirus maltsch</taxon>
    </lineage>
</organism>
<evidence type="ECO:0000313" key="2">
    <source>
        <dbReference type="EMBL" id="CAB4219315.1"/>
    </source>
</evidence>
<sequence length="88" mass="10431">MSEQMQGSQAVTKIRTLFREAAKPLSITDIRLAIPELKPSQISMTLCYFMRQKYVIREQVDNPRPKERKKIWQYTYSDKRYLGSSNEN</sequence>
<accession>A0A6J5SVG8</accession>
<protein>
    <submittedName>
        <fullName evidence="2">Uncharacterized protein</fullName>
    </submittedName>
</protein>
<evidence type="ECO:0000313" key="1">
    <source>
        <dbReference type="EMBL" id="CAB4187599.1"/>
    </source>
</evidence>
<proteinExistence type="predicted"/>
<gene>
    <name evidence="1" type="ORF">UFOVP1163_44</name>
    <name evidence="2" type="ORF">UFOVP1613_42</name>
</gene>
<reference evidence="2" key="1">
    <citation type="submission" date="2020-05" db="EMBL/GenBank/DDBJ databases">
        <authorList>
            <person name="Chiriac C."/>
            <person name="Salcher M."/>
            <person name="Ghai R."/>
            <person name="Kavagutti S V."/>
        </authorList>
    </citation>
    <scope>NUCLEOTIDE SEQUENCE</scope>
</reference>